<gene>
    <name evidence="1" type="ordered locus">Bphyt_5586</name>
</gene>
<dbReference type="Pfam" id="PF07369">
    <property type="entry name" value="DUF1488"/>
    <property type="match status" value="1"/>
</dbReference>
<dbReference type="SUPFAM" id="SSF160272">
    <property type="entry name" value="Shew3726-like"/>
    <property type="match status" value="1"/>
</dbReference>
<dbReference type="Gene3D" id="3.30.160.140">
    <property type="entry name" value="Shew3726-like"/>
    <property type="match status" value="1"/>
</dbReference>
<reference evidence="1 2" key="1">
    <citation type="journal article" date="2011" name="J. Bacteriol.">
        <title>Complete genome sequence of the plant growth-promoting endophyte Burkholderia phytofirmans strain PsJN.</title>
        <authorList>
            <person name="Weilharter A."/>
            <person name="Mitter B."/>
            <person name="Shin M.V."/>
            <person name="Chain P.S."/>
            <person name="Nowak J."/>
            <person name="Sessitsch A."/>
        </authorList>
    </citation>
    <scope>NUCLEOTIDE SEQUENCE [LARGE SCALE GENOMIC DNA]</scope>
    <source>
        <strain evidence="2">DSM 17436 / LMG 22146 / PsJN</strain>
    </source>
</reference>
<accession>B2TG63</accession>
<evidence type="ECO:0008006" key="3">
    <source>
        <dbReference type="Google" id="ProtNLM"/>
    </source>
</evidence>
<dbReference type="KEGG" id="bpy:Bphyt_5586"/>
<evidence type="ECO:0000313" key="2">
    <source>
        <dbReference type="Proteomes" id="UP000001739"/>
    </source>
</evidence>
<dbReference type="EMBL" id="CP001053">
    <property type="protein sequence ID" value="ACD19937.1"/>
    <property type="molecule type" value="Genomic_DNA"/>
</dbReference>
<dbReference type="RefSeq" id="WP_012427445.1">
    <property type="nucleotide sequence ID" value="NC_010676.1"/>
</dbReference>
<sequence>MKIHFPHERPAYRARDLVLIFPAEVDGTRIQCAITAEALEDHFGARSWREDDLVTAFDAHRHPIQQAARNLLNEVGPKPLMMHSGYFRFCE</sequence>
<evidence type="ECO:0000313" key="1">
    <source>
        <dbReference type="EMBL" id="ACD19937.1"/>
    </source>
</evidence>
<protein>
    <recommendedName>
        <fullName evidence="3">DUF1488 domain-containing protein</fullName>
    </recommendedName>
</protein>
<organism evidence="1 2">
    <name type="scientific">Paraburkholderia phytofirmans (strain DSM 17436 / LMG 22146 / PsJN)</name>
    <name type="common">Burkholderia phytofirmans</name>
    <dbReference type="NCBI Taxonomy" id="398527"/>
    <lineage>
        <taxon>Bacteria</taxon>
        <taxon>Pseudomonadati</taxon>
        <taxon>Pseudomonadota</taxon>
        <taxon>Betaproteobacteria</taxon>
        <taxon>Burkholderiales</taxon>
        <taxon>Burkholderiaceae</taxon>
        <taxon>Paraburkholderia</taxon>
    </lineage>
</organism>
<dbReference type="InterPro" id="IPR036692">
    <property type="entry name" value="Shew3726-like_sf"/>
</dbReference>
<proteinExistence type="predicted"/>
<name>B2TG63_PARPJ</name>
<dbReference type="OrthoDB" id="8967044at2"/>
<dbReference type="eggNOG" id="ENOG50343ST">
    <property type="taxonomic scope" value="Bacteria"/>
</dbReference>
<dbReference type="AlphaFoldDB" id="B2TG63"/>
<dbReference type="InterPro" id="IPR009962">
    <property type="entry name" value="DUF1488"/>
</dbReference>
<dbReference type="HOGENOM" id="CLU_163334_0_0_4"/>
<dbReference type="Proteomes" id="UP000001739">
    <property type="component" value="Chromosome 2"/>
</dbReference>